<sequence>MSDTLDYTDLGLLLHVFTDGSFDPVSKTGGWAFAVFRGSAQVFAAFGSEARTANNAMELLAILQACEWLADNAAGEEAVIHTDSAYAVNGCIRWRHIWRSNKWRKRTPNGQGRSRSVADAAYWRAIDVLLNQNPTIKVKWCKGHVGVEGNEVADALAQRGRLIGE</sequence>
<dbReference type="InterPro" id="IPR002156">
    <property type="entry name" value="RNaseH_domain"/>
</dbReference>
<accession>A0AA87QCV7</accession>
<keyword evidence="7" id="KW-0479">Metal-binding</keyword>
<dbReference type="GO" id="GO:0004523">
    <property type="term" value="F:RNA-DNA hybrid ribonuclease activity"/>
    <property type="evidence" value="ECO:0007669"/>
    <property type="project" value="UniProtKB-EC"/>
</dbReference>
<dbReference type="EMBL" id="BAYX01000014">
    <property type="protein sequence ID" value="GAJ96021.1"/>
    <property type="molecule type" value="Genomic_DNA"/>
</dbReference>
<dbReference type="Gene3D" id="3.30.420.10">
    <property type="entry name" value="Ribonuclease H-like superfamily/Ribonuclease H"/>
    <property type="match status" value="1"/>
</dbReference>
<evidence type="ECO:0000256" key="9">
    <source>
        <dbReference type="ARBA" id="ARBA00022801"/>
    </source>
</evidence>
<evidence type="ECO:0000256" key="2">
    <source>
        <dbReference type="ARBA" id="ARBA00001946"/>
    </source>
</evidence>
<comment type="similarity">
    <text evidence="3">Belongs to the RNase H family.</text>
</comment>
<dbReference type="PROSITE" id="PS50879">
    <property type="entry name" value="RNASE_H_1"/>
    <property type="match status" value="1"/>
</dbReference>
<dbReference type="Pfam" id="PF00075">
    <property type="entry name" value="RNase_H"/>
    <property type="match status" value="1"/>
</dbReference>
<comment type="catalytic activity">
    <reaction evidence="1">
        <text>Endonucleolytic cleavage to 5'-phosphomonoester.</text>
        <dbReference type="EC" id="3.1.26.4"/>
    </reaction>
</comment>
<dbReference type="CDD" id="cd09278">
    <property type="entry name" value="RNase_HI_prokaryote_like"/>
    <property type="match status" value="1"/>
</dbReference>
<dbReference type="GO" id="GO:0046872">
    <property type="term" value="F:metal ion binding"/>
    <property type="evidence" value="ECO:0007669"/>
    <property type="project" value="UniProtKB-KW"/>
</dbReference>
<dbReference type="EC" id="3.1.26.4" evidence="5"/>
<keyword evidence="8" id="KW-0255">Endonuclease</keyword>
<dbReference type="GO" id="GO:0003676">
    <property type="term" value="F:nucleic acid binding"/>
    <property type="evidence" value="ECO:0007669"/>
    <property type="project" value="InterPro"/>
</dbReference>
<evidence type="ECO:0000256" key="5">
    <source>
        <dbReference type="ARBA" id="ARBA00012180"/>
    </source>
</evidence>
<reference evidence="12 13" key="1">
    <citation type="submission" date="2014-05" db="EMBL/GenBank/DDBJ databases">
        <title>Whole genome shotgun sequence of Rhizobium rhizogenes NBRC 13257.</title>
        <authorList>
            <person name="Katano-Makiyama Y."/>
            <person name="Hosoyama A."/>
            <person name="Hashimoto M."/>
            <person name="Hosoyama Y."/>
            <person name="Noguchi M."/>
            <person name="Tsuchikane K."/>
            <person name="Kimura A."/>
            <person name="Ohji S."/>
            <person name="Ichikawa N."/>
            <person name="Yamazoe A."/>
            <person name="Fujita N."/>
        </authorList>
    </citation>
    <scope>NUCLEOTIDE SEQUENCE [LARGE SCALE GENOMIC DNA]</scope>
    <source>
        <strain evidence="12 13">NBRC 13257</strain>
    </source>
</reference>
<protein>
    <recommendedName>
        <fullName evidence="5">ribonuclease H</fullName>
        <ecNumber evidence="5">3.1.26.4</ecNumber>
    </recommendedName>
</protein>
<evidence type="ECO:0000256" key="3">
    <source>
        <dbReference type="ARBA" id="ARBA00005300"/>
    </source>
</evidence>
<dbReference type="InterPro" id="IPR036397">
    <property type="entry name" value="RNaseH_sf"/>
</dbReference>
<evidence type="ECO:0000256" key="7">
    <source>
        <dbReference type="ARBA" id="ARBA00022723"/>
    </source>
</evidence>
<comment type="subunit">
    <text evidence="4">Monomer.</text>
</comment>
<dbReference type="InterPro" id="IPR050092">
    <property type="entry name" value="RNase_H"/>
</dbReference>
<evidence type="ECO:0000256" key="10">
    <source>
        <dbReference type="ARBA" id="ARBA00022842"/>
    </source>
</evidence>
<keyword evidence="6" id="KW-0540">Nuclease</keyword>
<keyword evidence="9" id="KW-0378">Hydrolase</keyword>
<evidence type="ECO:0000256" key="8">
    <source>
        <dbReference type="ARBA" id="ARBA00022759"/>
    </source>
</evidence>
<comment type="caution">
    <text evidence="12">The sequence shown here is derived from an EMBL/GenBank/DDBJ whole genome shotgun (WGS) entry which is preliminary data.</text>
</comment>
<dbReference type="GO" id="GO:0043137">
    <property type="term" value="P:DNA replication, removal of RNA primer"/>
    <property type="evidence" value="ECO:0007669"/>
    <property type="project" value="TreeGrafter"/>
</dbReference>
<dbReference type="AlphaFoldDB" id="A0AA87QCV7"/>
<gene>
    <name evidence="12" type="primary">rnhA</name>
    <name evidence="12" type="ORF">RRH01S_14_01750</name>
</gene>
<dbReference type="InterPro" id="IPR012337">
    <property type="entry name" value="RNaseH-like_sf"/>
</dbReference>
<dbReference type="RefSeq" id="WP_012651338.1">
    <property type="nucleotide sequence ID" value="NZ_BAYX01000014.1"/>
</dbReference>
<keyword evidence="10" id="KW-0460">Magnesium</keyword>
<evidence type="ECO:0000259" key="11">
    <source>
        <dbReference type="PROSITE" id="PS50879"/>
    </source>
</evidence>
<evidence type="ECO:0000256" key="6">
    <source>
        <dbReference type="ARBA" id="ARBA00022722"/>
    </source>
</evidence>
<comment type="cofactor">
    <cofactor evidence="2">
        <name>Mg(2+)</name>
        <dbReference type="ChEBI" id="CHEBI:18420"/>
    </cofactor>
</comment>
<proteinExistence type="inferred from homology"/>
<dbReference type="PANTHER" id="PTHR10642">
    <property type="entry name" value="RIBONUCLEASE H1"/>
    <property type="match status" value="1"/>
</dbReference>
<dbReference type="PANTHER" id="PTHR10642:SF26">
    <property type="entry name" value="RIBONUCLEASE H1"/>
    <property type="match status" value="1"/>
</dbReference>
<evidence type="ECO:0000313" key="13">
    <source>
        <dbReference type="Proteomes" id="UP000026941"/>
    </source>
</evidence>
<dbReference type="SUPFAM" id="SSF53098">
    <property type="entry name" value="Ribonuclease H-like"/>
    <property type="match status" value="1"/>
</dbReference>
<evidence type="ECO:0000313" key="12">
    <source>
        <dbReference type="EMBL" id="GAJ96021.1"/>
    </source>
</evidence>
<evidence type="ECO:0000256" key="4">
    <source>
        <dbReference type="ARBA" id="ARBA00011245"/>
    </source>
</evidence>
<organism evidence="12 13">
    <name type="scientific">Rhizobium rhizogenes NBRC 13257</name>
    <dbReference type="NCBI Taxonomy" id="1220581"/>
    <lineage>
        <taxon>Bacteria</taxon>
        <taxon>Pseudomonadati</taxon>
        <taxon>Pseudomonadota</taxon>
        <taxon>Alphaproteobacteria</taxon>
        <taxon>Hyphomicrobiales</taxon>
        <taxon>Rhizobiaceae</taxon>
        <taxon>Rhizobium/Agrobacterium group</taxon>
        <taxon>Rhizobium</taxon>
    </lineage>
</organism>
<feature type="domain" description="RNase H type-1" evidence="11">
    <location>
        <begin position="10"/>
        <end position="162"/>
    </location>
</feature>
<evidence type="ECO:0000256" key="1">
    <source>
        <dbReference type="ARBA" id="ARBA00000077"/>
    </source>
</evidence>
<dbReference type="InterPro" id="IPR022892">
    <property type="entry name" value="RNaseHI"/>
</dbReference>
<name>A0AA87QCV7_RHIRH</name>
<dbReference type="Proteomes" id="UP000026941">
    <property type="component" value="Unassembled WGS sequence"/>
</dbReference>